<dbReference type="Proteomes" id="UP001500037">
    <property type="component" value="Unassembled WGS sequence"/>
</dbReference>
<gene>
    <name evidence="2" type="ORF">GCM10009665_30070</name>
</gene>
<proteinExistence type="predicted"/>
<reference evidence="3" key="1">
    <citation type="journal article" date="2019" name="Int. J. Syst. Evol. Microbiol.">
        <title>The Global Catalogue of Microorganisms (GCM) 10K type strain sequencing project: providing services to taxonomists for standard genome sequencing and annotation.</title>
        <authorList>
            <consortium name="The Broad Institute Genomics Platform"/>
            <consortium name="The Broad Institute Genome Sequencing Center for Infectious Disease"/>
            <person name="Wu L."/>
            <person name="Ma J."/>
        </authorList>
    </citation>
    <scope>NUCLEOTIDE SEQUENCE [LARGE SCALE GENOMIC DNA]</scope>
    <source>
        <strain evidence="3">JCM 13004</strain>
    </source>
</reference>
<comment type="caution">
    <text evidence="2">The sequence shown here is derived from an EMBL/GenBank/DDBJ whole genome shotgun (WGS) entry which is preliminary data.</text>
</comment>
<keyword evidence="1" id="KW-1133">Transmembrane helix</keyword>
<feature type="transmembrane region" description="Helical" evidence="1">
    <location>
        <begin position="37"/>
        <end position="61"/>
    </location>
</feature>
<evidence type="ECO:0000313" key="2">
    <source>
        <dbReference type="EMBL" id="GAA1237961.1"/>
    </source>
</evidence>
<evidence type="ECO:0000313" key="3">
    <source>
        <dbReference type="Proteomes" id="UP001500037"/>
    </source>
</evidence>
<name>A0ABP4GW26_9ACTN</name>
<accession>A0ABP4GW26</accession>
<feature type="transmembrane region" description="Helical" evidence="1">
    <location>
        <begin position="12"/>
        <end position="31"/>
    </location>
</feature>
<evidence type="ECO:0000256" key="1">
    <source>
        <dbReference type="SAM" id="Phobius"/>
    </source>
</evidence>
<dbReference type="EMBL" id="BAAALF010000044">
    <property type="protein sequence ID" value="GAA1237961.1"/>
    <property type="molecule type" value="Genomic_DNA"/>
</dbReference>
<keyword evidence="3" id="KW-1185">Reference proteome</keyword>
<protein>
    <submittedName>
        <fullName evidence="2">Uncharacterized protein</fullName>
    </submittedName>
</protein>
<keyword evidence="1" id="KW-0812">Transmembrane</keyword>
<sequence>MSVPTVHHRAVITWLAVYPTITVTLALIGPHTTRLPLYVRTLVLTLIVVPVVVYGLTPLLLRARTALLGRRARTADVGPDAQSRSAVV</sequence>
<keyword evidence="1" id="KW-0472">Membrane</keyword>
<dbReference type="RefSeq" id="WP_344442071.1">
    <property type="nucleotide sequence ID" value="NZ_BAAALF010000044.1"/>
</dbReference>
<organism evidence="2 3">
    <name type="scientific">Kitasatospora nipponensis</name>
    <dbReference type="NCBI Taxonomy" id="258049"/>
    <lineage>
        <taxon>Bacteria</taxon>
        <taxon>Bacillati</taxon>
        <taxon>Actinomycetota</taxon>
        <taxon>Actinomycetes</taxon>
        <taxon>Kitasatosporales</taxon>
        <taxon>Streptomycetaceae</taxon>
        <taxon>Kitasatospora</taxon>
    </lineage>
</organism>